<feature type="region of interest" description="Disordered" evidence="4">
    <location>
        <begin position="611"/>
        <end position="632"/>
    </location>
</feature>
<gene>
    <name evidence="5" type="ORF">HPLM_LOCUS4323</name>
</gene>
<reference evidence="5 6" key="2">
    <citation type="submission" date="2018-11" db="EMBL/GenBank/DDBJ databases">
        <authorList>
            <consortium name="Pathogen Informatics"/>
        </authorList>
    </citation>
    <scope>NUCLEOTIDE SEQUENCE [LARGE SCALE GENOMIC DNA]</scope>
    <source>
        <strain evidence="5 6">MHpl1</strain>
    </source>
</reference>
<evidence type="ECO:0000313" key="6">
    <source>
        <dbReference type="Proteomes" id="UP000268014"/>
    </source>
</evidence>
<dbReference type="Proteomes" id="UP000268014">
    <property type="component" value="Unassembled WGS sequence"/>
</dbReference>
<feature type="compositionally biased region" description="Basic and acidic residues" evidence="4">
    <location>
        <begin position="615"/>
        <end position="632"/>
    </location>
</feature>
<dbReference type="OMA" id="MEMRADY"/>
<reference evidence="7" key="1">
    <citation type="submission" date="2017-02" db="UniProtKB">
        <authorList>
            <consortium name="WormBaseParasite"/>
        </authorList>
    </citation>
    <scope>IDENTIFICATION</scope>
</reference>
<dbReference type="SMART" id="SM00028">
    <property type="entry name" value="TPR"/>
    <property type="match status" value="7"/>
</dbReference>
<dbReference type="WBParaSite" id="HPLM_0000433101-mRNA-1">
    <property type="protein sequence ID" value="HPLM_0000433101-mRNA-1"/>
    <property type="gene ID" value="HPLM_0000433101"/>
</dbReference>
<dbReference type="Gene3D" id="1.25.40.1010">
    <property type="match status" value="1"/>
</dbReference>
<dbReference type="Gene3D" id="1.25.40.1040">
    <property type="match status" value="1"/>
</dbReference>
<feature type="repeat" description="TPR" evidence="3">
    <location>
        <begin position="86"/>
        <end position="119"/>
    </location>
</feature>
<dbReference type="AlphaFoldDB" id="A0A0N4W3E5"/>
<dbReference type="SUPFAM" id="SSF48452">
    <property type="entry name" value="TPR-like"/>
    <property type="match status" value="2"/>
</dbReference>
<dbReference type="PIRSF" id="PIRSF000422">
    <property type="entry name" value="N-terminal-AcTrfase-A_aux_su"/>
    <property type="match status" value="1"/>
</dbReference>
<feature type="repeat" description="TPR" evidence="3">
    <location>
        <begin position="228"/>
        <end position="261"/>
    </location>
</feature>
<organism evidence="7">
    <name type="scientific">Haemonchus placei</name>
    <name type="common">Barber's pole worm</name>
    <dbReference type="NCBI Taxonomy" id="6290"/>
    <lineage>
        <taxon>Eukaryota</taxon>
        <taxon>Metazoa</taxon>
        <taxon>Ecdysozoa</taxon>
        <taxon>Nematoda</taxon>
        <taxon>Chromadorea</taxon>
        <taxon>Rhabditida</taxon>
        <taxon>Rhabditina</taxon>
        <taxon>Rhabditomorpha</taxon>
        <taxon>Strongyloidea</taxon>
        <taxon>Trichostrongylidae</taxon>
        <taxon>Haemonchus</taxon>
    </lineage>
</organism>
<dbReference type="Pfam" id="PF13181">
    <property type="entry name" value="TPR_8"/>
    <property type="match status" value="1"/>
</dbReference>
<dbReference type="PANTHER" id="PTHR22767:SF2">
    <property type="entry name" value="N(ALPHA)-ACETYLTRANSFERASE 15_16, ISOFORM A"/>
    <property type="match status" value="1"/>
</dbReference>
<dbReference type="Pfam" id="PF12569">
    <property type="entry name" value="NatA_aux_su"/>
    <property type="match status" value="1"/>
</dbReference>
<keyword evidence="2 3" id="KW-0802">TPR repeat</keyword>
<dbReference type="PROSITE" id="PS50005">
    <property type="entry name" value="TPR"/>
    <property type="match status" value="2"/>
</dbReference>
<protein>
    <submittedName>
        <fullName evidence="7">N-alpha-acetyltransferase 16, NatA auxiliary subunit</fullName>
    </submittedName>
</protein>
<dbReference type="STRING" id="6290.A0A0N4W3E5"/>
<evidence type="ECO:0000313" key="5">
    <source>
        <dbReference type="EMBL" id="VDO22963.1"/>
    </source>
</evidence>
<dbReference type="EMBL" id="UZAF01016199">
    <property type="protein sequence ID" value="VDO22963.1"/>
    <property type="molecule type" value="Genomic_DNA"/>
</dbReference>
<accession>A0A0N4W3E5</accession>
<keyword evidence="6" id="KW-1185">Reference proteome</keyword>
<evidence type="ECO:0000256" key="3">
    <source>
        <dbReference type="PROSITE-ProRule" id="PRU00339"/>
    </source>
</evidence>
<keyword evidence="1" id="KW-0677">Repeat</keyword>
<dbReference type="GO" id="GO:0031415">
    <property type="term" value="C:NatA complex"/>
    <property type="evidence" value="ECO:0007669"/>
    <property type="project" value="TreeGrafter"/>
</dbReference>
<dbReference type="InterPro" id="IPR011990">
    <property type="entry name" value="TPR-like_helical_dom_sf"/>
</dbReference>
<dbReference type="InterPro" id="IPR019734">
    <property type="entry name" value="TPR_rpt"/>
</dbReference>
<dbReference type="FunFam" id="1.25.40.1040:FF:000003">
    <property type="entry name" value="N-terminal acetyltransferase A, auxiliary subunit"/>
    <property type="match status" value="1"/>
</dbReference>
<evidence type="ECO:0000313" key="7">
    <source>
        <dbReference type="WBParaSite" id="HPLM_0000433101-mRNA-1"/>
    </source>
</evidence>
<sequence length="856" mass="98274">MTPPGQSSSQPLPSKELGLFKKIIKSYEHKKYRFGLKYAKTILSNPNFSEHGETLAMKGLILNCMGKQQEAQECVKRGLMADLKSYVCWHVYGLVQRSDKKYDEAIKAYKRALLLDKDNMQILRDLALLQIQMRDFEGYKESRYHLLRLRPTQRVSWIGYATAYHLLKDYDKALTILAEFLQNNKPTSYDFEHSELVLYQNMILCEAGLLEEALSKLEENATVIVDKVTYMERRGAILMDLGRMEEAEKVYRQLIDRNPENIGYYDKLEICLGLGEGAPVSERVSMYDSFAERYKRAAAPRRQPLYLLEGLELSRRLDDWIVKGLRKGVPSLFKNLVPLYDSPAKVAIIEQLLLEYVKKVENNGYRGGSFHARSFVQGDEEEMESPTSALWLYLLIAQHFDRVGNITMALKYAECAFAHTPTLIETLMIKAKIYKHAGDYSEAARLMDEAQSLDTADRYINSKCAKYLLRAGQRERAEKICAKFTREGDRASTTLNEMQCMWYELECARCFLSEGRYGDALKKAHQMEQHFVGMIEDQYDFHTYCLRKVTLCSYIQLLRLEDVLRSHDFYYQAAKIAARIYLRMVDRPQDFSGAGPVADGLTAAELKKLKKQQKKQQEREQEQKKNVGKKDEYTNPAMQFDADALVKTQKPLDEAAKFIQHLHMLGSKHVTAYNIGFEVYLRKQKPLLMLKCLKKAAELDSNDPYLHVCRIKFLKYEETATLSGVVGELVKELSSQLFTITDPAVLNENFKNDNVNSLRHRLAVAECNIILDPGTESTTKNWIMKSLEDEKLVGRTLKTVVSLYNGIQYGRFGLWSKEELDTFVRQARTLFPHAQIFGGGSSPVMTPVDNEQPCAS</sequence>
<dbReference type="OrthoDB" id="10263032at2759"/>
<proteinExistence type="predicted"/>
<name>A0A0N4W3E5_HAEPC</name>
<evidence type="ECO:0000256" key="2">
    <source>
        <dbReference type="ARBA" id="ARBA00022803"/>
    </source>
</evidence>
<dbReference type="PANTHER" id="PTHR22767">
    <property type="entry name" value="N-TERMINAL ACETYLTRANSFERASE-RELATED"/>
    <property type="match status" value="1"/>
</dbReference>
<evidence type="ECO:0000256" key="4">
    <source>
        <dbReference type="SAM" id="MobiDB-lite"/>
    </source>
</evidence>
<dbReference type="InterPro" id="IPR021183">
    <property type="entry name" value="NatA_aux_su"/>
</dbReference>
<evidence type="ECO:0000256" key="1">
    <source>
        <dbReference type="ARBA" id="ARBA00022737"/>
    </source>
</evidence>